<dbReference type="EMBL" id="BDSP01000037">
    <property type="protein sequence ID" value="GAX11214.1"/>
    <property type="molecule type" value="Genomic_DNA"/>
</dbReference>
<keyword evidence="2" id="KW-0472">Membrane</keyword>
<feature type="transmembrane region" description="Helical" evidence="2">
    <location>
        <begin position="92"/>
        <end position="114"/>
    </location>
</feature>
<dbReference type="Proteomes" id="UP000198406">
    <property type="component" value="Unassembled WGS sequence"/>
</dbReference>
<evidence type="ECO:0000256" key="2">
    <source>
        <dbReference type="SAM" id="Phobius"/>
    </source>
</evidence>
<feature type="transmembrane region" description="Helical" evidence="2">
    <location>
        <begin position="63"/>
        <end position="80"/>
    </location>
</feature>
<keyword evidence="2" id="KW-1133">Transmembrane helix</keyword>
<evidence type="ECO:0000313" key="4">
    <source>
        <dbReference type="Proteomes" id="UP000198406"/>
    </source>
</evidence>
<sequence>TDPKLISRELSTTTALHTWNQRLRWAQGWMQVSMKHCIPLIMNQNLGLRQKFGMFMLLFIREIYPWIASQIITLLLYWYILGRDINFLDPLLLSATAFTTTIGPISTLFAYSLCHPSLKNPWWFVQYAIFSLLIYTDAKNVCCRVAHLKQMAGESAWRVTPRSAKAENMAIEEGSVGEAPKETEIKSVGEPSMSVMSLSALSKSGLSASSFIAESRSRFHAELSHASHNRFHYSRNAEESSQIGESSRYHVLTHIEWNNPGHPAATIRQRERSRASRDPSRESQNGYDWIFHGLGIGYSVSKASSVMHRIGGRSHESQNISELDAENQFWSIKQEAEDATGFTDDEDESPKSDDCDGSRTSGQHESHHSNDEPDDSIA</sequence>
<evidence type="ECO:0000313" key="3">
    <source>
        <dbReference type="EMBL" id="GAX11214.1"/>
    </source>
</evidence>
<organism evidence="3 4">
    <name type="scientific">Fistulifera solaris</name>
    <name type="common">Oleaginous diatom</name>
    <dbReference type="NCBI Taxonomy" id="1519565"/>
    <lineage>
        <taxon>Eukaryota</taxon>
        <taxon>Sar</taxon>
        <taxon>Stramenopiles</taxon>
        <taxon>Ochrophyta</taxon>
        <taxon>Bacillariophyta</taxon>
        <taxon>Bacillariophyceae</taxon>
        <taxon>Bacillariophycidae</taxon>
        <taxon>Naviculales</taxon>
        <taxon>Naviculaceae</taxon>
        <taxon>Fistulifera</taxon>
    </lineage>
</organism>
<proteinExistence type="predicted"/>
<evidence type="ECO:0000256" key="1">
    <source>
        <dbReference type="SAM" id="MobiDB-lite"/>
    </source>
</evidence>
<feature type="compositionally biased region" description="Basic and acidic residues" evidence="1">
    <location>
        <begin position="268"/>
        <end position="281"/>
    </location>
</feature>
<protein>
    <recommendedName>
        <fullName evidence="5">Glycosyltransferase 2-like domain-containing protein</fullName>
    </recommendedName>
</protein>
<keyword evidence="2" id="KW-0812">Transmembrane</keyword>
<gene>
    <name evidence="3" type="ORF">FisN_UnNu024</name>
</gene>
<comment type="caution">
    <text evidence="3">The sequence shown here is derived from an EMBL/GenBank/DDBJ whole genome shotgun (WGS) entry which is preliminary data.</text>
</comment>
<name>A0A1Z5JB39_FISSO</name>
<accession>A0A1Z5JB39</accession>
<evidence type="ECO:0008006" key="5">
    <source>
        <dbReference type="Google" id="ProtNLM"/>
    </source>
</evidence>
<feature type="compositionally biased region" description="Basic and acidic residues" evidence="1">
    <location>
        <begin position="349"/>
        <end position="371"/>
    </location>
</feature>
<reference evidence="3 4" key="1">
    <citation type="journal article" date="2015" name="Plant Cell">
        <title>Oil accumulation by the oleaginous diatom Fistulifera solaris as revealed by the genome and transcriptome.</title>
        <authorList>
            <person name="Tanaka T."/>
            <person name="Maeda Y."/>
            <person name="Veluchamy A."/>
            <person name="Tanaka M."/>
            <person name="Abida H."/>
            <person name="Marechal E."/>
            <person name="Bowler C."/>
            <person name="Muto M."/>
            <person name="Sunaga Y."/>
            <person name="Tanaka M."/>
            <person name="Yoshino T."/>
            <person name="Taniguchi T."/>
            <person name="Fukuda Y."/>
            <person name="Nemoto M."/>
            <person name="Matsumoto M."/>
            <person name="Wong P.S."/>
            <person name="Aburatani S."/>
            <person name="Fujibuchi W."/>
        </authorList>
    </citation>
    <scope>NUCLEOTIDE SEQUENCE [LARGE SCALE GENOMIC DNA]</scope>
    <source>
        <strain evidence="3 4">JPCC DA0580</strain>
    </source>
</reference>
<feature type="region of interest" description="Disordered" evidence="1">
    <location>
        <begin position="255"/>
        <end position="286"/>
    </location>
</feature>
<keyword evidence="4" id="KW-1185">Reference proteome</keyword>
<feature type="region of interest" description="Disordered" evidence="1">
    <location>
        <begin position="331"/>
        <end position="378"/>
    </location>
</feature>
<feature type="non-terminal residue" evidence="3">
    <location>
        <position position="1"/>
    </location>
</feature>
<dbReference type="AlphaFoldDB" id="A0A1Z5JB39"/>
<dbReference type="InParanoid" id="A0A1Z5JB39"/>